<evidence type="ECO:0000313" key="4">
    <source>
        <dbReference type="EMBL" id="KAG0471724.1"/>
    </source>
</evidence>
<accession>A0A835QFT1</accession>
<comment type="similarity">
    <text evidence="1">Belongs to the SMC family. SMC5 subfamily.</text>
</comment>
<dbReference type="EMBL" id="JADCNM010000008">
    <property type="protein sequence ID" value="KAG0471724.1"/>
    <property type="molecule type" value="Genomic_DNA"/>
</dbReference>
<dbReference type="OrthoDB" id="10254973at2759"/>
<proteinExistence type="inferred from homology"/>
<gene>
    <name evidence="4" type="ORF">HPP92_016270</name>
</gene>
<dbReference type="GO" id="GO:0003697">
    <property type="term" value="F:single-stranded DNA binding"/>
    <property type="evidence" value="ECO:0007669"/>
    <property type="project" value="TreeGrafter"/>
</dbReference>
<dbReference type="Gene3D" id="3.40.50.300">
    <property type="entry name" value="P-loop containing nucleotide triphosphate hydrolases"/>
    <property type="match status" value="1"/>
</dbReference>
<feature type="non-terminal residue" evidence="4">
    <location>
        <position position="1"/>
    </location>
</feature>
<dbReference type="AlphaFoldDB" id="A0A835QFT1"/>
<evidence type="ECO:0000256" key="1">
    <source>
        <dbReference type="ARBA" id="ARBA00010171"/>
    </source>
</evidence>
<dbReference type="GO" id="GO:0030915">
    <property type="term" value="C:Smc5-Smc6 complex"/>
    <property type="evidence" value="ECO:0007669"/>
    <property type="project" value="TreeGrafter"/>
</dbReference>
<dbReference type="Proteomes" id="UP000639772">
    <property type="component" value="Unassembled WGS sequence"/>
</dbReference>
<evidence type="ECO:0000256" key="3">
    <source>
        <dbReference type="ARBA" id="ARBA00023054"/>
    </source>
</evidence>
<protein>
    <recommendedName>
        <fullName evidence="2">Structural maintenance of chromosomes protein 5</fullName>
    </recommendedName>
</protein>
<sequence>DLWLPTLRDLVAKINESFGRNFREMAVAGEVCLDEHDMDFDRYGILIKVKFRQTGQLQVLSAHHQSGGERSVSTILFLVSLQDITKCPFRVVDEINQGMDPINERKMFQQLVRSASQQNTPQCFLLTPKLLPDLEYNDACSILNIMNGPWIEKPSEAWSSGECWRNVMGLA</sequence>
<dbReference type="PANTHER" id="PTHR45916">
    <property type="entry name" value="STRUCTURAL MAINTENANCE OF CHROMOSOMES PROTEIN 5"/>
    <property type="match status" value="1"/>
</dbReference>
<name>A0A835QFT1_VANPL</name>
<dbReference type="GO" id="GO:0000724">
    <property type="term" value="P:double-strand break repair via homologous recombination"/>
    <property type="evidence" value="ECO:0007669"/>
    <property type="project" value="TreeGrafter"/>
</dbReference>
<dbReference type="PANTHER" id="PTHR45916:SF1">
    <property type="entry name" value="STRUCTURAL MAINTENANCE OF CHROMOSOMES PROTEIN 5"/>
    <property type="match status" value="1"/>
</dbReference>
<dbReference type="SUPFAM" id="SSF52540">
    <property type="entry name" value="P-loop containing nucleoside triphosphate hydrolases"/>
    <property type="match status" value="1"/>
</dbReference>
<organism evidence="4 5">
    <name type="scientific">Vanilla planifolia</name>
    <name type="common">Vanilla</name>
    <dbReference type="NCBI Taxonomy" id="51239"/>
    <lineage>
        <taxon>Eukaryota</taxon>
        <taxon>Viridiplantae</taxon>
        <taxon>Streptophyta</taxon>
        <taxon>Embryophyta</taxon>
        <taxon>Tracheophyta</taxon>
        <taxon>Spermatophyta</taxon>
        <taxon>Magnoliopsida</taxon>
        <taxon>Liliopsida</taxon>
        <taxon>Asparagales</taxon>
        <taxon>Orchidaceae</taxon>
        <taxon>Vanilloideae</taxon>
        <taxon>Vanilleae</taxon>
        <taxon>Vanilla</taxon>
    </lineage>
</organism>
<evidence type="ECO:0000313" key="5">
    <source>
        <dbReference type="Proteomes" id="UP000639772"/>
    </source>
</evidence>
<dbReference type="GO" id="GO:0005634">
    <property type="term" value="C:nucleus"/>
    <property type="evidence" value="ECO:0007669"/>
    <property type="project" value="TreeGrafter"/>
</dbReference>
<dbReference type="InterPro" id="IPR027417">
    <property type="entry name" value="P-loop_NTPase"/>
</dbReference>
<comment type="caution">
    <text evidence="4">The sequence shown here is derived from an EMBL/GenBank/DDBJ whole genome shotgun (WGS) entry which is preliminary data.</text>
</comment>
<reference evidence="4 5" key="1">
    <citation type="journal article" date="2020" name="Nat. Food">
        <title>A phased Vanilla planifolia genome enables genetic improvement of flavour and production.</title>
        <authorList>
            <person name="Hasing T."/>
            <person name="Tang H."/>
            <person name="Brym M."/>
            <person name="Khazi F."/>
            <person name="Huang T."/>
            <person name="Chambers A.H."/>
        </authorList>
    </citation>
    <scope>NUCLEOTIDE SEQUENCE [LARGE SCALE GENOMIC DNA]</scope>
    <source>
        <tissue evidence="4">Leaf</tissue>
    </source>
</reference>
<evidence type="ECO:0000256" key="2">
    <source>
        <dbReference type="ARBA" id="ARBA00018687"/>
    </source>
</evidence>
<keyword evidence="3" id="KW-0175">Coiled coil</keyword>